<dbReference type="InterPro" id="IPR050153">
    <property type="entry name" value="Metal_Ion_Import_ABC"/>
</dbReference>
<keyword evidence="2" id="KW-0547">Nucleotide-binding</keyword>
<dbReference type="GO" id="GO:0005524">
    <property type="term" value="F:ATP binding"/>
    <property type="evidence" value="ECO:0007669"/>
    <property type="project" value="UniProtKB-KW"/>
</dbReference>
<sequence length="256" mass="27304">MMPEPATEEIPAVRLANITVRLGNRVVLEDVTADVPAGVITAVIGPNGAGKTTLLKAILGLVPYEGRVTFPGFKNRPSFGYVPQALGVDEGSPLTVMDFLLLKLQRRPLWLGRRRSARDEARHQLGAMRAENLADRPLGVLSGGERQRVLLAAALAGRNGGPDILLLDEPASGIDAVGGELFAALLAELTEERGLTTVLVSHDLSVVSAHARRVVCLNRRLMGVGCASETISAETIAAMYGRDSSLFLHDHHPKEG</sequence>
<dbReference type="InterPro" id="IPR003439">
    <property type="entry name" value="ABC_transporter-like_ATP-bd"/>
</dbReference>
<evidence type="ECO:0000256" key="1">
    <source>
        <dbReference type="ARBA" id="ARBA00022448"/>
    </source>
</evidence>
<accession>A0A1F5EYI2</accession>
<keyword evidence="3" id="KW-0067">ATP-binding</keyword>
<dbReference type="EMBL" id="MFAF01000119">
    <property type="protein sequence ID" value="OGD72488.1"/>
    <property type="molecule type" value="Genomic_DNA"/>
</dbReference>
<dbReference type="PROSITE" id="PS50893">
    <property type="entry name" value="ABC_TRANSPORTER_2"/>
    <property type="match status" value="1"/>
</dbReference>
<dbReference type="InterPro" id="IPR017871">
    <property type="entry name" value="ABC_transporter-like_CS"/>
</dbReference>
<dbReference type="SMART" id="SM00382">
    <property type="entry name" value="AAA"/>
    <property type="match status" value="1"/>
</dbReference>
<evidence type="ECO:0000256" key="3">
    <source>
        <dbReference type="ARBA" id="ARBA00022840"/>
    </source>
</evidence>
<proteinExistence type="predicted"/>
<dbReference type="SUPFAM" id="SSF52540">
    <property type="entry name" value="P-loop containing nucleoside triphosphate hydrolases"/>
    <property type="match status" value="1"/>
</dbReference>
<comment type="caution">
    <text evidence="5">The sequence shown here is derived from an EMBL/GenBank/DDBJ whole genome shotgun (WGS) entry which is preliminary data.</text>
</comment>
<dbReference type="Pfam" id="PF00005">
    <property type="entry name" value="ABC_tran"/>
    <property type="match status" value="1"/>
</dbReference>
<reference evidence="5 6" key="1">
    <citation type="journal article" date="2016" name="Nat. Commun.">
        <title>Thousands of microbial genomes shed light on interconnected biogeochemical processes in an aquifer system.</title>
        <authorList>
            <person name="Anantharaman K."/>
            <person name="Brown C.T."/>
            <person name="Hug L.A."/>
            <person name="Sharon I."/>
            <person name="Castelle C.J."/>
            <person name="Probst A.J."/>
            <person name="Thomas B.C."/>
            <person name="Singh A."/>
            <person name="Wilkins M.J."/>
            <person name="Karaoz U."/>
            <person name="Brodie E.L."/>
            <person name="Williams K.H."/>
            <person name="Hubbard S.S."/>
            <person name="Banfield J.F."/>
        </authorList>
    </citation>
    <scope>NUCLEOTIDE SEQUENCE [LARGE SCALE GENOMIC DNA]</scope>
</reference>
<dbReference type="AlphaFoldDB" id="A0A1F5EYI2"/>
<protein>
    <recommendedName>
        <fullName evidence="4">ABC transporter domain-containing protein</fullName>
    </recommendedName>
</protein>
<evidence type="ECO:0000313" key="5">
    <source>
        <dbReference type="EMBL" id="OGD72488.1"/>
    </source>
</evidence>
<feature type="domain" description="ABC transporter" evidence="4">
    <location>
        <begin position="13"/>
        <end position="244"/>
    </location>
</feature>
<dbReference type="PROSITE" id="PS00211">
    <property type="entry name" value="ABC_TRANSPORTER_1"/>
    <property type="match status" value="1"/>
</dbReference>
<evidence type="ECO:0000313" key="6">
    <source>
        <dbReference type="Proteomes" id="UP000177187"/>
    </source>
</evidence>
<evidence type="ECO:0000259" key="4">
    <source>
        <dbReference type="PROSITE" id="PS50893"/>
    </source>
</evidence>
<dbReference type="PANTHER" id="PTHR42734">
    <property type="entry name" value="METAL TRANSPORT SYSTEM ATP-BINDING PROTEIN TM_0124-RELATED"/>
    <property type="match status" value="1"/>
</dbReference>
<dbReference type="Gene3D" id="3.40.50.300">
    <property type="entry name" value="P-loop containing nucleotide triphosphate hydrolases"/>
    <property type="match status" value="1"/>
</dbReference>
<dbReference type="InterPro" id="IPR003593">
    <property type="entry name" value="AAA+_ATPase"/>
</dbReference>
<evidence type="ECO:0000256" key="2">
    <source>
        <dbReference type="ARBA" id="ARBA00022741"/>
    </source>
</evidence>
<dbReference type="Proteomes" id="UP000177187">
    <property type="component" value="Unassembled WGS sequence"/>
</dbReference>
<gene>
    <name evidence="5" type="ORF">A2Y64_04695</name>
</gene>
<keyword evidence="1" id="KW-0813">Transport</keyword>
<dbReference type="PANTHER" id="PTHR42734:SF7">
    <property type="entry name" value="ATP-BINDING COMPONENT OF ABC TRANSPORTER-RELATED"/>
    <property type="match status" value="1"/>
</dbReference>
<name>A0A1F5EYI2_9BACT</name>
<dbReference type="GO" id="GO:0016887">
    <property type="term" value="F:ATP hydrolysis activity"/>
    <property type="evidence" value="ECO:0007669"/>
    <property type="project" value="InterPro"/>
</dbReference>
<dbReference type="InterPro" id="IPR027417">
    <property type="entry name" value="P-loop_NTPase"/>
</dbReference>
<dbReference type="STRING" id="1817816.A2Y64_04695"/>
<organism evidence="5 6">
    <name type="scientific">Candidatus Coatesbacteria bacterium RBG_13_66_14</name>
    <dbReference type="NCBI Taxonomy" id="1817816"/>
    <lineage>
        <taxon>Bacteria</taxon>
        <taxon>Candidatus Coatesiibacteriota</taxon>
    </lineage>
</organism>